<keyword evidence="2" id="KW-0472">Membrane</keyword>
<evidence type="ECO:0000256" key="1">
    <source>
        <dbReference type="SAM" id="MobiDB-lite"/>
    </source>
</evidence>
<proteinExistence type="predicted"/>
<organism evidence="3 4">
    <name type="scientific">Melipona bicolor</name>
    <dbReference type="NCBI Taxonomy" id="60889"/>
    <lineage>
        <taxon>Eukaryota</taxon>
        <taxon>Metazoa</taxon>
        <taxon>Ecdysozoa</taxon>
        <taxon>Arthropoda</taxon>
        <taxon>Hexapoda</taxon>
        <taxon>Insecta</taxon>
        <taxon>Pterygota</taxon>
        <taxon>Neoptera</taxon>
        <taxon>Endopterygota</taxon>
        <taxon>Hymenoptera</taxon>
        <taxon>Apocrita</taxon>
        <taxon>Aculeata</taxon>
        <taxon>Apoidea</taxon>
        <taxon>Anthophila</taxon>
        <taxon>Apidae</taxon>
        <taxon>Melipona</taxon>
    </lineage>
</organism>
<keyword evidence="4" id="KW-1185">Reference proteome</keyword>
<feature type="region of interest" description="Disordered" evidence="1">
    <location>
        <begin position="229"/>
        <end position="272"/>
    </location>
</feature>
<keyword evidence="2" id="KW-1133">Transmembrane helix</keyword>
<protein>
    <submittedName>
        <fullName evidence="3">Uncharacterized protein</fullName>
    </submittedName>
</protein>
<gene>
    <name evidence="3" type="ORF">K0M31_005634</name>
</gene>
<comment type="caution">
    <text evidence="3">The sequence shown here is derived from an EMBL/GenBank/DDBJ whole genome shotgun (WGS) entry which is preliminary data.</text>
</comment>
<evidence type="ECO:0000313" key="4">
    <source>
        <dbReference type="Proteomes" id="UP001177670"/>
    </source>
</evidence>
<accession>A0AA40FUC0</accession>
<sequence>MRELSRTHEWPVRLSLIVILSRYDVLGTIDVNLNELQYLAARLNPFECRRLIAALHYTTYELPSNLADAGKPISDCNDDSICPFDRKKRNIDQRNVDDDIPCVRHLVHWNSSPAEGKGKTHEVLAHRLRQINRNDLADWLGKSAFLQIGKDLDRAVVKPFDELSKEETELPHPVTLEPSKREEDPWAQVDVILMATLLGLLGTLLTLICYTVLQRIGQHFRTVKYKKLKQQESEDEREETRGRRIKNRYTTETSSEATDYAHLDSDSDPDAD</sequence>
<dbReference type="EMBL" id="JAHYIQ010000016">
    <property type="protein sequence ID" value="KAK1125260.1"/>
    <property type="molecule type" value="Genomic_DNA"/>
</dbReference>
<feature type="transmembrane region" description="Helical" evidence="2">
    <location>
        <begin position="191"/>
        <end position="213"/>
    </location>
</feature>
<feature type="compositionally biased region" description="Polar residues" evidence="1">
    <location>
        <begin position="248"/>
        <end position="257"/>
    </location>
</feature>
<dbReference type="AlphaFoldDB" id="A0AA40FUC0"/>
<reference evidence="3" key="1">
    <citation type="submission" date="2021-10" db="EMBL/GenBank/DDBJ databases">
        <title>Melipona bicolor Genome sequencing and assembly.</title>
        <authorList>
            <person name="Araujo N.S."/>
            <person name="Arias M.C."/>
        </authorList>
    </citation>
    <scope>NUCLEOTIDE SEQUENCE</scope>
    <source>
        <strain evidence="3">USP_2M_L1-L4_2017</strain>
        <tissue evidence="3">Whole body</tissue>
    </source>
</reference>
<evidence type="ECO:0000313" key="3">
    <source>
        <dbReference type="EMBL" id="KAK1125260.1"/>
    </source>
</evidence>
<evidence type="ECO:0000256" key="2">
    <source>
        <dbReference type="SAM" id="Phobius"/>
    </source>
</evidence>
<dbReference type="Proteomes" id="UP001177670">
    <property type="component" value="Unassembled WGS sequence"/>
</dbReference>
<keyword evidence="2" id="KW-0812">Transmembrane</keyword>
<name>A0AA40FUC0_9HYME</name>